<organism evidence="1">
    <name type="scientific">Castor canadensis</name>
    <name type="common">American beaver</name>
    <dbReference type="NCBI Taxonomy" id="51338"/>
    <lineage>
        <taxon>Eukaryota</taxon>
        <taxon>Metazoa</taxon>
        <taxon>Chordata</taxon>
        <taxon>Craniata</taxon>
        <taxon>Vertebrata</taxon>
        <taxon>Euteleostomi</taxon>
        <taxon>Mammalia</taxon>
        <taxon>Eutheria</taxon>
        <taxon>Euarchontoglires</taxon>
        <taxon>Glires</taxon>
        <taxon>Rodentia</taxon>
        <taxon>Castorimorpha</taxon>
        <taxon>Castoridae</taxon>
        <taxon>Castor</taxon>
    </lineage>
</organism>
<name>A0A8C0XQD0_CASCN</name>
<protein>
    <recommendedName>
        <fullName evidence="2">RRM domain-containing protein</fullName>
    </recommendedName>
</protein>
<dbReference type="GO" id="GO:0003676">
    <property type="term" value="F:nucleic acid binding"/>
    <property type="evidence" value="ECO:0007669"/>
    <property type="project" value="InterPro"/>
</dbReference>
<dbReference type="PANTHER" id="PTHR35968">
    <property type="entry name" value="CHROMOSOME 6 C6ORF201 HOMOLOG"/>
    <property type="match status" value="1"/>
</dbReference>
<dbReference type="InterPro" id="IPR035979">
    <property type="entry name" value="RBD_domain_sf"/>
</dbReference>
<accession>A0A8C0XQD0</accession>
<dbReference type="Pfam" id="PF15023">
    <property type="entry name" value="DUF4523"/>
    <property type="match status" value="1"/>
</dbReference>
<sequence length="212" mass="24043">MGATSHQPRVVNFPLLDKGQLKNYAQPDVLSHTFEMLSNLHKLLPSCLSEVLHSYKSEEAKCKCENSELSGLEKILARHQLPKEISLSPKPSRIPAWKRKKINNVSEGWKKCPLWKRNIKEPPMCTTVVRWLKKNMQPTEDLKSVVQRLSAFGPIRSVTPCGRQGAIVVFKDITSACKAVNAFQSRTTGTMFQCSWQHLFMAKDRTHLLMGS</sequence>
<dbReference type="Gene3D" id="3.30.70.330">
    <property type="match status" value="1"/>
</dbReference>
<dbReference type="Ensembl" id="ENSCCNT00000039988.1">
    <property type="protein sequence ID" value="ENSCCNP00000031817.1"/>
    <property type="gene ID" value="ENSCCNG00000030252.1"/>
</dbReference>
<reference evidence="1" key="1">
    <citation type="submission" date="2023-09" db="UniProtKB">
        <authorList>
            <consortium name="Ensembl"/>
        </authorList>
    </citation>
    <scope>IDENTIFICATION</scope>
</reference>
<proteinExistence type="predicted"/>
<evidence type="ECO:0008006" key="2">
    <source>
        <dbReference type="Google" id="ProtNLM"/>
    </source>
</evidence>
<dbReference type="InterPro" id="IPR012677">
    <property type="entry name" value="Nucleotide-bd_a/b_plait_sf"/>
</dbReference>
<dbReference type="InterPro" id="IPR027827">
    <property type="entry name" value="Tex56"/>
</dbReference>
<dbReference type="PANTHER" id="PTHR35968:SF1">
    <property type="entry name" value="TESTIS EXPRESSED PROTEIN 56"/>
    <property type="match status" value="1"/>
</dbReference>
<dbReference type="SUPFAM" id="SSF54928">
    <property type="entry name" value="RNA-binding domain, RBD"/>
    <property type="match status" value="1"/>
</dbReference>
<evidence type="ECO:0000313" key="1">
    <source>
        <dbReference type="Ensembl" id="ENSCCNP00000031817.1"/>
    </source>
</evidence>
<dbReference type="AlphaFoldDB" id="A0A8C0XQD0"/>